<dbReference type="STRING" id="1142394.PSMK_04040"/>
<dbReference type="SUPFAM" id="SSF51735">
    <property type="entry name" value="NAD(P)-binding Rossmann-fold domains"/>
    <property type="match status" value="1"/>
</dbReference>
<dbReference type="RefSeq" id="WP_014435783.1">
    <property type="nucleotide sequence ID" value="NC_017080.1"/>
</dbReference>
<name>I0IBC5_PHYMF</name>
<dbReference type="eggNOG" id="COG0451">
    <property type="taxonomic scope" value="Bacteria"/>
</dbReference>
<dbReference type="InterPro" id="IPR001509">
    <property type="entry name" value="Epimerase_deHydtase"/>
</dbReference>
<evidence type="ECO:0000259" key="1">
    <source>
        <dbReference type="Pfam" id="PF01370"/>
    </source>
</evidence>
<dbReference type="PANTHER" id="PTHR48079">
    <property type="entry name" value="PROTEIN YEEZ"/>
    <property type="match status" value="1"/>
</dbReference>
<dbReference type="KEGG" id="phm:PSMK_04040"/>
<dbReference type="OrthoDB" id="9811425at2"/>
<dbReference type="PANTHER" id="PTHR48079:SF6">
    <property type="entry name" value="NAD(P)-BINDING DOMAIN-CONTAINING PROTEIN-RELATED"/>
    <property type="match status" value="1"/>
</dbReference>
<reference evidence="2 3" key="1">
    <citation type="submission" date="2012-02" db="EMBL/GenBank/DDBJ databases">
        <title>Complete genome sequence of Phycisphaera mikurensis NBRC 102666.</title>
        <authorList>
            <person name="Ankai A."/>
            <person name="Hosoyama A."/>
            <person name="Terui Y."/>
            <person name="Sekine M."/>
            <person name="Fukai R."/>
            <person name="Kato Y."/>
            <person name="Nakamura S."/>
            <person name="Yamada-Narita S."/>
            <person name="Kawakoshi A."/>
            <person name="Fukunaga Y."/>
            <person name="Yamazaki S."/>
            <person name="Fujita N."/>
        </authorList>
    </citation>
    <scope>NUCLEOTIDE SEQUENCE [LARGE SCALE GENOMIC DNA]</scope>
    <source>
        <strain evidence="3">NBRC 102666 / KCTC 22515 / FYK2301M01</strain>
    </source>
</reference>
<dbReference type="GO" id="GO:0005737">
    <property type="term" value="C:cytoplasm"/>
    <property type="evidence" value="ECO:0007669"/>
    <property type="project" value="TreeGrafter"/>
</dbReference>
<dbReference type="Gene3D" id="3.40.50.720">
    <property type="entry name" value="NAD(P)-binding Rossmann-like Domain"/>
    <property type="match status" value="1"/>
</dbReference>
<organism evidence="2 3">
    <name type="scientific">Phycisphaera mikurensis (strain NBRC 102666 / KCTC 22515 / FYK2301M01)</name>
    <dbReference type="NCBI Taxonomy" id="1142394"/>
    <lineage>
        <taxon>Bacteria</taxon>
        <taxon>Pseudomonadati</taxon>
        <taxon>Planctomycetota</taxon>
        <taxon>Phycisphaerae</taxon>
        <taxon>Phycisphaerales</taxon>
        <taxon>Phycisphaeraceae</taxon>
        <taxon>Phycisphaera</taxon>
    </lineage>
</organism>
<feature type="domain" description="NAD-dependent epimerase/dehydratase" evidence="1">
    <location>
        <begin position="7"/>
        <end position="212"/>
    </location>
</feature>
<evidence type="ECO:0000313" key="3">
    <source>
        <dbReference type="Proteomes" id="UP000007881"/>
    </source>
</evidence>
<evidence type="ECO:0000313" key="2">
    <source>
        <dbReference type="EMBL" id="BAM02563.1"/>
    </source>
</evidence>
<gene>
    <name evidence="2" type="ordered locus">PSMK_04040</name>
</gene>
<dbReference type="Pfam" id="PF01370">
    <property type="entry name" value="Epimerase"/>
    <property type="match status" value="1"/>
</dbReference>
<sequence>MGDPAPIAVTGAAGFLGSAILDAAAEAGVPVRAVLREGSTLPGGGREGVEVIACGLDDPEALRAAFRGCRAVVHAAASMRGDGRDPTATVLDAVRGEDRPLVLISSLSVYGFEALEPGDALTEDRLRFDSAGETGRDAYAALKLGQERHAEALAERHHPVVVLRPGVIVGPGRRWSARLGVAKGPLAVRIGGGAAVPLIDVADCGRAAVRAAVLEPQPGFRAFNLVGDDTPTQRAYLRRIRREAGVKAILPVPAGLIARAGRLLHPLLGRRLPGILRPAAFDARFKPLRYPNDQARAAGLL</sequence>
<accession>I0IBC5</accession>
<protein>
    <submittedName>
        <fullName evidence="2">NAD-dependent epimerase/dehydratase family protein</fullName>
    </submittedName>
</protein>
<dbReference type="GO" id="GO:0004029">
    <property type="term" value="F:aldehyde dehydrogenase (NAD+) activity"/>
    <property type="evidence" value="ECO:0007669"/>
    <property type="project" value="TreeGrafter"/>
</dbReference>
<keyword evidence="3" id="KW-1185">Reference proteome</keyword>
<dbReference type="HOGENOM" id="CLU_007383_6_1_0"/>
<dbReference type="AlphaFoldDB" id="I0IBC5"/>
<dbReference type="Proteomes" id="UP000007881">
    <property type="component" value="Chromosome"/>
</dbReference>
<proteinExistence type="predicted"/>
<dbReference type="EMBL" id="AP012338">
    <property type="protein sequence ID" value="BAM02563.1"/>
    <property type="molecule type" value="Genomic_DNA"/>
</dbReference>
<dbReference type="InterPro" id="IPR036291">
    <property type="entry name" value="NAD(P)-bd_dom_sf"/>
</dbReference>
<dbReference type="InterPro" id="IPR051783">
    <property type="entry name" value="NAD(P)-dependent_oxidoreduct"/>
</dbReference>